<dbReference type="PANTHER" id="PTHR46796:SF2">
    <property type="entry name" value="TRANSCRIPTIONAL REGULATORY PROTEIN"/>
    <property type="match status" value="1"/>
</dbReference>
<dbReference type="Proteomes" id="UP001219605">
    <property type="component" value="Chromosome"/>
</dbReference>
<reference evidence="5 6" key="1">
    <citation type="submission" date="2023-02" db="EMBL/GenBank/DDBJ databases">
        <authorList>
            <person name="Mo P."/>
        </authorList>
    </citation>
    <scope>NUCLEOTIDE SEQUENCE [LARGE SCALE GENOMIC DNA]</scope>
    <source>
        <strain evidence="5 6">HUAS 3</strain>
    </source>
</reference>
<dbReference type="InterPro" id="IPR018060">
    <property type="entry name" value="HTH_AraC"/>
</dbReference>
<evidence type="ECO:0000313" key="6">
    <source>
        <dbReference type="Proteomes" id="UP001219605"/>
    </source>
</evidence>
<dbReference type="InterPro" id="IPR009057">
    <property type="entry name" value="Homeodomain-like_sf"/>
</dbReference>
<dbReference type="EMBL" id="CP118615">
    <property type="protein sequence ID" value="WDZ83307.1"/>
    <property type="molecule type" value="Genomic_DNA"/>
</dbReference>
<organism evidence="5 6">
    <name type="scientific">Micromonospora cathayae</name>
    <dbReference type="NCBI Taxonomy" id="3028804"/>
    <lineage>
        <taxon>Bacteria</taxon>
        <taxon>Bacillati</taxon>
        <taxon>Actinomycetota</taxon>
        <taxon>Actinomycetes</taxon>
        <taxon>Micromonosporales</taxon>
        <taxon>Micromonosporaceae</taxon>
        <taxon>Micromonospora</taxon>
    </lineage>
</organism>
<evidence type="ECO:0000259" key="4">
    <source>
        <dbReference type="PROSITE" id="PS01124"/>
    </source>
</evidence>
<dbReference type="PROSITE" id="PS00041">
    <property type="entry name" value="HTH_ARAC_FAMILY_1"/>
    <property type="match status" value="1"/>
</dbReference>
<dbReference type="InterPro" id="IPR050204">
    <property type="entry name" value="AraC_XylS_family_regulators"/>
</dbReference>
<evidence type="ECO:0000256" key="1">
    <source>
        <dbReference type="ARBA" id="ARBA00023015"/>
    </source>
</evidence>
<dbReference type="InterPro" id="IPR020449">
    <property type="entry name" value="Tscrpt_reg_AraC-type_HTH"/>
</dbReference>
<protein>
    <submittedName>
        <fullName evidence="5">AraC family transcriptional regulator</fullName>
    </submittedName>
</protein>
<evidence type="ECO:0000256" key="3">
    <source>
        <dbReference type="ARBA" id="ARBA00023163"/>
    </source>
</evidence>
<dbReference type="SUPFAM" id="SSF46689">
    <property type="entry name" value="Homeodomain-like"/>
    <property type="match status" value="2"/>
</dbReference>
<proteinExistence type="predicted"/>
<feature type="domain" description="HTH araC/xylS-type" evidence="4">
    <location>
        <begin position="9"/>
        <end position="107"/>
    </location>
</feature>
<gene>
    <name evidence="5" type="ORF">PVK37_22985</name>
</gene>
<accession>A0ABY7ZLZ6</accession>
<dbReference type="Pfam" id="PF12833">
    <property type="entry name" value="HTH_18"/>
    <property type="match status" value="1"/>
</dbReference>
<keyword evidence="3" id="KW-0804">Transcription</keyword>
<name>A0ABY7ZLZ6_9ACTN</name>
<evidence type="ECO:0000256" key="2">
    <source>
        <dbReference type="ARBA" id="ARBA00023125"/>
    </source>
</evidence>
<dbReference type="Gene3D" id="1.10.10.60">
    <property type="entry name" value="Homeodomain-like"/>
    <property type="match status" value="2"/>
</dbReference>
<keyword evidence="2" id="KW-0238">DNA-binding</keyword>
<keyword evidence="6" id="KW-1185">Reference proteome</keyword>
<dbReference type="PANTHER" id="PTHR46796">
    <property type="entry name" value="HTH-TYPE TRANSCRIPTIONAL ACTIVATOR RHAS-RELATED"/>
    <property type="match status" value="1"/>
</dbReference>
<dbReference type="PROSITE" id="PS01124">
    <property type="entry name" value="HTH_ARAC_FAMILY_2"/>
    <property type="match status" value="1"/>
</dbReference>
<dbReference type="SMART" id="SM00342">
    <property type="entry name" value="HTH_ARAC"/>
    <property type="match status" value="1"/>
</dbReference>
<dbReference type="InterPro" id="IPR018062">
    <property type="entry name" value="HTH_AraC-typ_CS"/>
</dbReference>
<keyword evidence="1" id="KW-0805">Transcription regulation</keyword>
<dbReference type="PRINTS" id="PR00032">
    <property type="entry name" value="HTHARAC"/>
</dbReference>
<evidence type="ECO:0000313" key="5">
    <source>
        <dbReference type="EMBL" id="WDZ83307.1"/>
    </source>
</evidence>
<sequence>MDASEKAAERVITFMQGNLSEQLTVDDMARAALFSKFHFSRIFQRVTGISPGRFLSALRLQHAKKLLTSTSLSVADVSLRVGYASVGTFSSRFTRSVGLSPTTYRRLGGFTPYVPVEDSQAVVSRPTGAIRGTVVADPDLPMGRIFLGVFPQRIPEGRPVQCCILDGPGEFELDPVPTGVWHLLAHSVAADSDATGGSEVTYVSSYGPILMQRDNVMHVELPLKPMRIVDPPVLLALLDVRRSALERERERKSVAAGHR</sequence>